<comment type="catalytic activity">
    <reaction evidence="5">
        <text>adenosine(37) in tRNA + dimethylallyl diphosphate = N(6)-dimethylallyladenosine(37) in tRNA + diphosphate</text>
        <dbReference type="Rhea" id="RHEA:26482"/>
        <dbReference type="Rhea" id="RHEA-COMP:10162"/>
        <dbReference type="Rhea" id="RHEA-COMP:10375"/>
        <dbReference type="ChEBI" id="CHEBI:33019"/>
        <dbReference type="ChEBI" id="CHEBI:57623"/>
        <dbReference type="ChEBI" id="CHEBI:74411"/>
        <dbReference type="ChEBI" id="CHEBI:74415"/>
        <dbReference type="EC" id="2.5.1.75"/>
    </reaction>
</comment>
<gene>
    <name evidence="9" type="ORF">J7T54_008027</name>
</gene>
<comment type="similarity">
    <text evidence="1 6">Belongs to the IPP transferase family.</text>
</comment>
<dbReference type="InterPro" id="IPR018022">
    <property type="entry name" value="IPT"/>
</dbReference>
<keyword evidence="4 6" id="KW-0067">ATP-binding</keyword>
<dbReference type="SUPFAM" id="SSF57667">
    <property type="entry name" value="beta-beta-alpha zinc fingers"/>
    <property type="match status" value="1"/>
</dbReference>
<dbReference type="Gene3D" id="1.10.20.140">
    <property type="match status" value="1"/>
</dbReference>
<comment type="caution">
    <text evidence="9">The sequence shown here is derived from an EMBL/GenBank/DDBJ whole genome shotgun (WGS) entry which is preliminary data.</text>
</comment>
<dbReference type="GO" id="GO:0052381">
    <property type="term" value="F:tRNA dimethylallyltransferase activity"/>
    <property type="evidence" value="ECO:0007669"/>
    <property type="project" value="UniProtKB-EC"/>
</dbReference>
<reference evidence="9" key="2">
    <citation type="submission" date="2022-07" db="EMBL/GenBank/DDBJ databases">
        <authorList>
            <person name="Goncalves M.F.M."/>
            <person name="Hilario S."/>
            <person name="Van De Peer Y."/>
            <person name="Esteves A.C."/>
            <person name="Alves A."/>
        </authorList>
    </citation>
    <scope>NUCLEOTIDE SEQUENCE</scope>
    <source>
        <strain evidence="9">MUM 19.33</strain>
    </source>
</reference>
<dbReference type="AlphaFoldDB" id="A0A9P9Y7A5"/>
<dbReference type="EMBL" id="JAGIXG020000003">
    <property type="protein sequence ID" value="KAI6784933.1"/>
    <property type="molecule type" value="Genomic_DNA"/>
</dbReference>
<dbReference type="InterPro" id="IPR013087">
    <property type="entry name" value="Znf_C2H2_type"/>
</dbReference>
<dbReference type="InterPro" id="IPR036236">
    <property type="entry name" value="Znf_C2H2_sf"/>
</dbReference>
<evidence type="ECO:0000256" key="4">
    <source>
        <dbReference type="ARBA" id="ARBA00022840"/>
    </source>
</evidence>
<dbReference type="NCBIfam" id="TIGR00174">
    <property type="entry name" value="miaA"/>
    <property type="match status" value="1"/>
</dbReference>
<evidence type="ECO:0000256" key="3">
    <source>
        <dbReference type="ARBA" id="ARBA00022741"/>
    </source>
</evidence>
<dbReference type="HAMAP" id="MF_00185">
    <property type="entry name" value="IPP_trans"/>
    <property type="match status" value="1"/>
</dbReference>
<dbReference type="PANTHER" id="PTHR11088">
    <property type="entry name" value="TRNA DIMETHYLALLYLTRANSFERASE"/>
    <property type="match status" value="1"/>
</dbReference>
<keyword evidence="2 6" id="KW-0808">Transferase</keyword>
<keyword evidence="3 6" id="KW-0547">Nucleotide-binding</keyword>
<dbReference type="Proteomes" id="UP001055219">
    <property type="component" value="Unassembled WGS sequence"/>
</dbReference>
<dbReference type="Gene3D" id="3.30.160.60">
    <property type="entry name" value="Classic Zinc Finger"/>
    <property type="match status" value="1"/>
</dbReference>
<dbReference type="Gene3D" id="3.40.50.300">
    <property type="entry name" value="P-loop containing nucleotide triphosphate hydrolases"/>
    <property type="match status" value="1"/>
</dbReference>
<dbReference type="GO" id="GO:0006400">
    <property type="term" value="P:tRNA modification"/>
    <property type="evidence" value="ECO:0007669"/>
    <property type="project" value="TreeGrafter"/>
</dbReference>
<evidence type="ECO:0000256" key="7">
    <source>
        <dbReference type="SAM" id="MobiDB-lite"/>
    </source>
</evidence>
<reference evidence="9" key="1">
    <citation type="journal article" date="2021" name="J Fungi (Basel)">
        <title>Genomic and Metabolomic Analyses of the Marine Fungus Emericellopsis cladophorae: Insights into Saltwater Adaptability Mechanisms and Its Biosynthetic Potential.</title>
        <authorList>
            <person name="Goncalves M.F.M."/>
            <person name="Hilario S."/>
            <person name="Van de Peer Y."/>
            <person name="Esteves A.C."/>
            <person name="Alves A."/>
        </authorList>
    </citation>
    <scope>NUCLEOTIDE SEQUENCE</scope>
    <source>
        <strain evidence="9">MUM 19.33</strain>
    </source>
</reference>
<protein>
    <recommendedName>
        <fullName evidence="5">tRNA dimethylallyltransferase</fullName>
        <ecNumber evidence="5">2.5.1.75</ecNumber>
    </recommendedName>
</protein>
<dbReference type="GO" id="GO:0005524">
    <property type="term" value="F:ATP binding"/>
    <property type="evidence" value="ECO:0007669"/>
    <property type="project" value="UniProtKB-KW"/>
</dbReference>
<evidence type="ECO:0000313" key="10">
    <source>
        <dbReference type="Proteomes" id="UP001055219"/>
    </source>
</evidence>
<dbReference type="PANTHER" id="PTHR11088:SF89">
    <property type="entry name" value="TRNA DIMETHYLALLYLTRANSFERASE"/>
    <property type="match status" value="1"/>
</dbReference>
<evidence type="ECO:0000256" key="5">
    <source>
        <dbReference type="RuleBase" id="RU003783"/>
    </source>
</evidence>
<evidence type="ECO:0000256" key="6">
    <source>
        <dbReference type="RuleBase" id="RU003785"/>
    </source>
</evidence>
<dbReference type="GeneID" id="75834499"/>
<dbReference type="Pfam" id="PF01715">
    <property type="entry name" value="IPPT"/>
    <property type="match status" value="1"/>
</dbReference>
<feature type="domain" description="C2H2-type" evidence="8">
    <location>
        <begin position="388"/>
        <end position="411"/>
    </location>
</feature>
<dbReference type="EC" id="2.5.1.75" evidence="5"/>
<evidence type="ECO:0000313" key="9">
    <source>
        <dbReference type="EMBL" id="KAI6784933.1"/>
    </source>
</evidence>
<sequence length="451" mass="50857">MATCPKLPAQPLLVILGSTGTGKSELAVELAKRFRGEVINADAMQMYNGLPIMTNKMSVAEQQGIPHHLLGNIAPTEESWTIDGFQKEVSKILGEIRDRGNLPIVVGGTAYYVDALLFDNTTLHEDVPHTDEILPILEEPTEVLLAELQKVDPVMAERWHPNDRRKILRSLEIYLRTGRPASELYAEQKRKRSASRDSPWENLLFWVYSEGDVLKERLDRRVDKMLDAGLIDEARQLLHLKREEEAAGRPVDQTRGIWQVLGYKQLEPYLLALEGDTDPGELEKIKASGIEDLKAGTRRYANYQNKWTRRKKLPHLKEEGPEALNSLYLLDSTTVAKFWEDVVEPASRLTAQFLEGEARELPVNLSDLAREILTAAHASEPDVHRRQHCEICNLTIGSEKQWALHLHSRQHRARLKKKKGLALVPVGGSRPDSESSEPEIASMFGSTTQAI</sequence>
<dbReference type="Pfam" id="PF12874">
    <property type="entry name" value="zf-met"/>
    <property type="match status" value="1"/>
</dbReference>
<dbReference type="RefSeq" id="XP_051365789.1">
    <property type="nucleotide sequence ID" value="XM_051502615.1"/>
</dbReference>
<keyword evidence="5" id="KW-0819">tRNA processing</keyword>
<name>A0A9P9Y7A5_9HYPO</name>
<dbReference type="GO" id="GO:0005739">
    <property type="term" value="C:mitochondrion"/>
    <property type="evidence" value="ECO:0007669"/>
    <property type="project" value="TreeGrafter"/>
</dbReference>
<dbReference type="InterPro" id="IPR039657">
    <property type="entry name" value="Dimethylallyltransferase"/>
</dbReference>
<dbReference type="InterPro" id="IPR027417">
    <property type="entry name" value="P-loop_NTPase"/>
</dbReference>
<feature type="region of interest" description="Disordered" evidence="7">
    <location>
        <begin position="425"/>
        <end position="451"/>
    </location>
</feature>
<evidence type="ECO:0000256" key="2">
    <source>
        <dbReference type="ARBA" id="ARBA00022679"/>
    </source>
</evidence>
<dbReference type="OrthoDB" id="775260at2759"/>
<organism evidence="9 10">
    <name type="scientific">Emericellopsis cladophorae</name>
    <dbReference type="NCBI Taxonomy" id="2686198"/>
    <lineage>
        <taxon>Eukaryota</taxon>
        <taxon>Fungi</taxon>
        <taxon>Dikarya</taxon>
        <taxon>Ascomycota</taxon>
        <taxon>Pezizomycotina</taxon>
        <taxon>Sordariomycetes</taxon>
        <taxon>Hypocreomycetidae</taxon>
        <taxon>Hypocreales</taxon>
        <taxon>Bionectriaceae</taxon>
        <taxon>Emericellopsis</taxon>
    </lineage>
</organism>
<keyword evidence="10" id="KW-1185">Reference proteome</keyword>
<evidence type="ECO:0000256" key="1">
    <source>
        <dbReference type="ARBA" id="ARBA00005842"/>
    </source>
</evidence>
<dbReference type="SUPFAM" id="SSF52540">
    <property type="entry name" value="P-loop containing nucleoside triphosphate hydrolases"/>
    <property type="match status" value="2"/>
</dbReference>
<accession>A0A9P9Y7A5</accession>
<proteinExistence type="inferred from homology"/>
<evidence type="ECO:0000259" key="8">
    <source>
        <dbReference type="Pfam" id="PF12874"/>
    </source>
</evidence>